<evidence type="ECO:0000259" key="8">
    <source>
        <dbReference type="PROSITE" id="PS50928"/>
    </source>
</evidence>
<keyword evidence="5 7" id="KW-1133">Transmembrane helix</keyword>
<dbReference type="PANTHER" id="PTHR43744:SF12">
    <property type="entry name" value="ABC TRANSPORTER PERMEASE PROTEIN MG189-RELATED"/>
    <property type="match status" value="1"/>
</dbReference>
<dbReference type="CDD" id="cd06261">
    <property type="entry name" value="TM_PBP2"/>
    <property type="match status" value="1"/>
</dbReference>
<evidence type="ECO:0000256" key="4">
    <source>
        <dbReference type="ARBA" id="ARBA00022692"/>
    </source>
</evidence>
<feature type="transmembrane region" description="Helical" evidence="7">
    <location>
        <begin position="70"/>
        <end position="99"/>
    </location>
</feature>
<dbReference type="SUPFAM" id="SSF161098">
    <property type="entry name" value="MetI-like"/>
    <property type="match status" value="1"/>
</dbReference>
<dbReference type="PANTHER" id="PTHR43744">
    <property type="entry name" value="ABC TRANSPORTER PERMEASE PROTEIN MG189-RELATED-RELATED"/>
    <property type="match status" value="1"/>
</dbReference>
<evidence type="ECO:0000256" key="5">
    <source>
        <dbReference type="ARBA" id="ARBA00022989"/>
    </source>
</evidence>
<organism evidence="9 10">
    <name type="scientific">Natronospirillum operosum</name>
    <dbReference type="NCBI Taxonomy" id="2759953"/>
    <lineage>
        <taxon>Bacteria</taxon>
        <taxon>Pseudomonadati</taxon>
        <taxon>Pseudomonadota</taxon>
        <taxon>Gammaproteobacteria</taxon>
        <taxon>Oceanospirillales</taxon>
        <taxon>Natronospirillaceae</taxon>
        <taxon>Natronospirillum</taxon>
    </lineage>
</organism>
<proteinExistence type="inferred from homology"/>
<dbReference type="GO" id="GO:0005886">
    <property type="term" value="C:plasma membrane"/>
    <property type="evidence" value="ECO:0007669"/>
    <property type="project" value="UniProtKB-SubCell"/>
</dbReference>
<evidence type="ECO:0000256" key="2">
    <source>
        <dbReference type="ARBA" id="ARBA00022448"/>
    </source>
</evidence>
<evidence type="ECO:0000256" key="3">
    <source>
        <dbReference type="ARBA" id="ARBA00022475"/>
    </source>
</evidence>
<keyword evidence="4 7" id="KW-0812">Transmembrane</keyword>
<evidence type="ECO:0000256" key="7">
    <source>
        <dbReference type="RuleBase" id="RU363032"/>
    </source>
</evidence>
<feature type="transmembrane region" description="Helical" evidence="7">
    <location>
        <begin position="238"/>
        <end position="260"/>
    </location>
</feature>
<evidence type="ECO:0000313" key="10">
    <source>
        <dbReference type="Proteomes" id="UP000297475"/>
    </source>
</evidence>
<name>A0A4Z0WAY9_9GAMM</name>
<evidence type="ECO:0000256" key="1">
    <source>
        <dbReference type="ARBA" id="ARBA00004651"/>
    </source>
</evidence>
<dbReference type="AlphaFoldDB" id="A0A4Z0WAY9"/>
<sequence length="275" mass="31116">MSRTLTYFFALLMVLVVLGPLMMMVTVSLNPSEPDISVNMGTIRAFIPHVVSFENYQAVLTDRNHPFLRYLFNTAFIVGAILIGAILVNSMAAFALAWGQGRYRKWAVVAVVAMIAVPMESLVLPLLLMSSRMGIVNSYEVQILPFIANAFALFLFYQFFTKIPKDLIEAARVDGMNLFQTYWYIGLPLCKPIIATLSILIFLEQWNNYLWPVMVTRGPEFRPLSVAMAAYFDSNRMYWGQIMAFAVMMSIPIMVFFLIVQRHFVQSVTGSAVKG</sequence>
<dbReference type="InterPro" id="IPR035906">
    <property type="entry name" value="MetI-like_sf"/>
</dbReference>
<dbReference type="GO" id="GO:0055085">
    <property type="term" value="P:transmembrane transport"/>
    <property type="evidence" value="ECO:0007669"/>
    <property type="project" value="InterPro"/>
</dbReference>
<keyword evidence="3" id="KW-1003">Cell membrane</keyword>
<dbReference type="PROSITE" id="PS50928">
    <property type="entry name" value="ABC_TM1"/>
    <property type="match status" value="1"/>
</dbReference>
<reference evidence="9 10" key="1">
    <citation type="submission" date="2019-04" db="EMBL/GenBank/DDBJ databases">
        <title>Natronospirillum operosus gen. nov., sp. nov., a haloalkaliphilic satellite isolated from decaying biomass of laboratory culture of cyanobacterium Geitlerinema sp. and proposal of Natronospirillaceae fam. nov. and Saccharospirillaceae fam. nov.</title>
        <authorList>
            <person name="Kevbrin V."/>
            <person name="Boltyanskaya Y."/>
            <person name="Koziaeva V."/>
            <person name="Grouzdev D.S."/>
            <person name="Park M."/>
            <person name="Cho J."/>
        </authorList>
    </citation>
    <scope>NUCLEOTIDE SEQUENCE [LARGE SCALE GENOMIC DNA]</scope>
    <source>
        <strain evidence="9 10">G-116</strain>
    </source>
</reference>
<comment type="caution">
    <text evidence="9">The sequence shown here is derived from an EMBL/GenBank/DDBJ whole genome shotgun (WGS) entry which is preliminary data.</text>
</comment>
<feature type="transmembrane region" description="Helical" evidence="7">
    <location>
        <begin position="141"/>
        <end position="160"/>
    </location>
</feature>
<gene>
    <name evidence="9" type="ORF">E4656_12320</name>
</gene>
<dbReference type="RefSeq" id="WP_135483573.1">
    <property type="nucleotide sequence ID" value="NZ_SRMF01000004.1"/>
</dbReference>
<keyword evidence="10" id="KW-1185">Reference proteome</keyword>
<protein>
    <submittedName>
        <fullName evidence="9">Carbohydrate ABC transporter permease</fullName>
    </submittedName>
</protein>
<evidence type="ECO:0000256" key="6">
    <source>
        <dbReference type="ARBA" id="ARBA00023136"/>
    </source>
</evidence>
<feature type="domain" description="ABC transmembrane type-1" evidence="8">
    <location>
        <begin position="71"/>
        <end position="260"/>
    </location>
</feature>
<accession>A0A4Z0WAY9</accession>
<comment type="similarity">
    <text evidence="7">Belongs to the binding-protein-dependent transport system permease family.</text>
</comment>
<dbReference type="OrthoDB" id="9771544at2"/>
<feature type="transmembrane region" description="Helical" evidence="7">
    <location>
        <begin position="106"/>
        <end position="129"/>
    </location>
</feature>
<dbReference type="InterPro" id="IPR000515">
    <property type="entry name" value="MetI-like"/>
</dbReference>
<keyword evidence="6 7" id="KW-0472">Membrane</keyword>
<comment type="subcellular location">
    <subcellularLocation>
        <location evidence="1 7">Cell membrane</location>
        <topology evidence="1 7">Multi-pass membrane protein</topology>
    </subcellularLocation>
</comment>
<dbReference type="EMBL" id="SRMF01000004">
    <property type="protein sequence ID" value="TGG92901.1"/>
    <property type="molecule type" value="Genomic_DNA"/>
</dbReference>
<keyword evidence="2 7" id="KW-0813">Transport</keyword>
<feature type="transmembrane region" description="Helical" evidence="7">
    <location>
        <begin position="7"/>
        <end position="29"/>
    </location>
</feature>
<dbReference type="Gene3D" id="1.10.3720.10">
    <property type="entry name" value="MetI-like"/>
    <property type="match status" value="1"/>
</dbReference>
<feature type="transmembrane region" description="Helical" evidence="7">
    <location>
        <begin position="181"/>
        <end position="203"/>
    </location>
</feature>
<dbReference type="Pfam" id="PF00528">
    <property type="entry name" value="BPD_transp_1"/>
    <property type="match status" value="1"/>
</dbReference>
<dbReference type="Proteomes" id="UP000297475">
    <property type="component" value="Unassembled WGS sequence"/>
</dbReference>
<evidence type="ECO:0000313" key="9">
    <source>
        <dbReference type="EMBL" id="TGG92901.1"/>
    </source>
</evidence>